<evidence type="ECO:0000256" key="4">
    <source>
        <dbReference type="ARBA" id="ARBA00032089"/>
    </source>
</evidence>
<feature type="coiled-coil region" evidence="6">
    <location>
        <begin position="74"/>
        <end position="111"/>
    </location>
</feature>
<dbReference type="InterPro" id="IPR042177">
    <property type="entry name" value="Cell/Rod_1"/>
</dbReference>
<proteinExistence type="inferred from homology"/>
<evidence type="ECO:0000256" key="6">
    <source>
        <dbReference type="SAM" id="Coils"/>
    </source>
</evidence>
<evidence type="ECO:0000256" key="1">
    <source>
        <dbReference type="ARBA" id="ARBA00009369"/>
    </source>
</evidence>
<reference evidence="9 10" key="1">
    <citation type="submission" date="2010-08" db="EMBL/GenBank/DDBJ databases">
        <authorList>
            <person name="Weinstock G."/>
            <person name="Sodergren E."/>
            <person name="Clifton S."/>
            <person name="Fulton L."/>
            <person name="Fulton B."/>
            <person name="Courtney L."/>
            <person name="Fronick C."/>
            <person name="Harrison M."/>
            <person name="Strong C."/>
            <person name="Farmer C."/>
            <person name="Delahaunty K."/>
            <person name="Markovic C."/>
            <person name="Hall O."/>
            <person name="Minx P."/>
            <person name="Tomlinson C."/>
            <person name="Mitreva M."/>
            <person name="Hou S."/>
            <person name="Chen J."/>
            <person name="Wollam A."/>
            <person name="Pepin K.H."/>
            <person name="Johnson M."/>
            <person name="Bhonagiri V."/>
            <person name="Zhang X."/>
            <person name="Suruliraj S."/>
            <person name="Warren W."/>
            <person name="Chinwalla A."/>
            <person name="Mardis E.R."/>
            <person name="Wilson R.K."/>
        </authorList>
    </citation>
    <scope>NUCLEOTIDE SEQUENCE [LARGE SCALE GENOMIC DNA]</scope>
    <source>
        <strain evidence="9 10">F0399</strain>
    </source>
</reference>
<dbReference type="EMBL" id="AECV01000001">
    <property type="protein sequence ID" value="EFW30430.1"/>
    <property type="molecule type" value="Genomic_DNA"/>
</dbReference>
<keyword evidence="10" id="KW-1185">Reference proteome</keyword>
<dbReference type="AlphaFoldDB" id="E7MZB6"/>
<evidence type="ECO:0000256" key="3">
    <source>
        <dbReference type="ARBA" id="ARBA00022960"/>
    </source>
</evidence>
<evidence type="ECO:0000256" key="7">
    <source>
        <dbReference type="SAM" id="Phobius"/>
    </source>
</evidence>
<dbReference type="NCBIfam" id="TIGR00219">
    <property type="entry name" value="mreC"/>
    <property type="match status" value="1"/>
</dbReference>
<dbReference type="GO" id="GO:0008360">
    <property type="term" value="P:regulation of cell shape"/>
    <property type="evidence" value="ECO:0007669"/>
    <property type="project" value="UniProtKB-KW"/>
</dbReference>
<dbReference type="PANTHER" id="PTHR34138">
    <property type="entry name" value="CELL SHAPE-DETERMINING PROTEIN MREC"/>
    <property type="match status" value="1"/>
</dbReference>
<accession>E7MZB6</accession>
<keyword evidence="7" id="KW-0472">Membrane</keyword>
<dbReference type="RefSeq" id="WP_009348679.1">
    <property type="nucleotide sequence ID" value="NZ_GL638127.1"/>
</dbReference>
<keyword evidence="3 5" id="KW-0133">Cell shape</keyword>
<keyword evidence="7" id="KW-1133">Transmembrane helix</keyword>
<dbReference type="GO" id="GO:0005886">
    <property type="term" value="C:plasma membrane"/>
    <property type="evidence" value="ECO:0007669"/>
    <property type="project" value="TreeGrafter"/>
</dbReference>
<dbReference type="Gene3D" id="2.40.10.340">
    <property type="entry name" value="Rod shape-determining protein MreC, domain 1"/>
    <property type="match status" value="1"/>
</dbReference>
<dbReference type="Proteomes" id="UP000004633">
    <property type="component" value="Unassembled WGS sequence"/>
</dbReference>
<gene>
    <name evidence="9" type="primary">mreC</name>
    <name evidence="9" type="ORF">HMPREF9555_00056</name>
</gene>
<evidence type="ECO:0000313" key="9">
    <source>
        <dbReference type="EMBL" id="EFW30430.1"/>
    </source>
</evidence>
<dbReference type="Gene3D" id="2.40.10.350">
    <property type="entry name" value="Rod shape-determining protein MreC, domain 2"/>
    <property type="match status" value="1"/>
</dbReference>
<dbReference type="PANTHER" id="PTHR34138:SF1">
    <property type="entry name" value="CELL SHAPE-DETERMINING PROTEIN MREC"/>
    <property type="match status" value="1"/>
</dbReference>
<evidence type="ECO:0000256" key="5">
    <source>
        <dbReference type="PIRNR" id="PIRNR038471"/>
    </source>
</evidence>
<evidence type="ECO:0000256" key="2">
    <source>
        <dbReference type="ARBA" id="ARBA00013855"/>
    </source>
</evidence>
<feature type="domain" description="Rod shape-determining protein MreC beta-barrel core" evidence="8">
    <location>
        <begin position="128"/>
        <end position="277"/>
    </location>
</feature>
<dbReference type="STRING" id="749551.HMPREF9555_00056"/>
<protein>
    <recommendedName>
        <fullName evidence="2 5">Cell shape-determining protein MreC</fullName>
    </recommendedName>
    <alternativeName>
        <fullName evidence="4 5">Cell shape protein MreC</fullName>
    </alternativeName>
</protein>
<dbReference type="PIRSF" id="PIRSF038471">
    <property type="entry name" value="MreC"/>
    <property type="match status" value="1"/>
</dbReference>
<dbReference type="InterPro" id="IPR007221">
    <property type="entry name" value="MreC"/>
</dbReference>
<evidence type="ECO:0000313" key="10">
    <source>
        <dbReference type="Proteomes" id="UP000004633"/>
    </source>
</evidence>
<dbReference type="InterPro" id="IPR042175">
    <property type="entry name" value="Cell/Rod_MreC_2"/>
</dbReference>
<dbReference type="HOGENOM" id="CLU_042663_1_1_9"/>
<sequence>MIDRLGRARQSGPKIWALLFVLLALFCIIFFAARGRFQASASTSTVGTVLAPFEMAASWCGSRIRSLTSNIWEIATVHEQNKMLKNEIEQLRQENTAAEEYAAENMRLRELLSYKESVHQFDLLAARVIGRDAAFWTSTIVVDRGAKDGVRENMPVVTGKGLVGRIMEVGPVSSKVQLILDVRSSVGTLIQRADSRVNGIVTGTLDNPYMPQMVNIPRNADVEDGDAVVTSGFGGVYPKGLMVGHVAAQKSDDSGLLKVAVIETAVDFQRLEDVAIITASREAPPDPIQAMPLSPGAAAAAEISAAQAKSVQTKAESQ</sequence>
<organism evidence="9 10">
    <name type="scientific">Selenomonas artemidis F0399</name>
    <dbReference type="NCBI Taxonomy" id="749551"/>
    <lineage>
        <taxon>Bacteria</taxon>
        <taxon>Bacillati</taxon>
        <taxon>Bacillota</taxon>
        <taxon>Negativicutes</taxon>
        <taxon>Selenomonadales</taxon>
        <taxon>Selenomonadaceae</taxon>
        <taxon>Selenomonas</taxon>
    </lineage>
</organism>
<comment type="caution">
    <text evidence="9">The sequence shown here is derived from an EMBL/GenBank/DDBJ whole genome shotgun (WGS) entry which is preliminary data.</text>
</comment>
<keyword evidence="7" id="KW-0812">Transmembrane</keyword>
<keyword evidence="6" id="KW-0175">Coiled coil</keyword>
<comment type="similarity">
    <text evidence="1 5">Belongs to the MreC family.</text>
</comment>
<feature type="transmembrane region" description="Helical" evidence="7">
    <location>
        <begin position="15"/>
        <end position="33"/>
    </location>
</feature>
<evidence type="ECO:0000259" key="8">
    <source>
        <dbReference type="Pfam" id="PF04085"/>
    </source>
</evidence>
<dbReference type="InterPro" id="IPR055342">
    <property type="entry name" value="MreC_beta-barrel_core"/>
</dbReference>
<name>E7MZB6_9FIRM</name>
<comment type="function">
    <text evidence="5">Involved in formation and maintenance of cell shape.</text>
</comment>
<dbReference type="Pfam" id="PF04085">
    <property type="entry name" value="MreC"/>
    <property type="match status" value="1"/>
</dbReference>